<feature type="region of interest" description="Disordered" evidence="1">
    <location>
        <begin position="1"/>
        <end position="105"/>
    </location>
</feature>
<evidence type="ECO:0000256" key="1">
    <source>
        <dbReference type="SAM" id="MobiDB-lite"/>
    </source>
</evidence>
<feature type="compositionally biased region" description="Low complexity" evidence="1">
    <location>
        <begin position="11"/>
        <end position="22"/>
    </location>
</feature>
<dbReference type="AlphaFoldDB" id="A0A9D4TZR4"/>
<sequence>MKLLERVLTPRGGRSSSGGDSRIFSLPLSAVQAHPESPRDGASTPRRAASLRKLMSAAGRMLTPRGARPQDVENQPPLSPFASPRPGASDAQRTQAYKPTLTGLMEQQLRLSGQLTTPRRHALETIDSDSDAASEADSDLSSLDGFGEYARRLSSGIEPSSGAAARREMPSPDASSASSIPATEQDRLPSPRQLMAQVSLCSPRPSARDSQRAADDLQLLLQAGELPVNRQRLARLLVYADALGVEAFSGLSLHHLGFERCVALLLQLLLPLPLHTRSGALALLQSQLASQLMSHLGSGLERVLESERACQRFRRLPFEVASWLLEHGPCDRGETLLDLSNLWLEQQREPPSPEQQAVLAGLVWRRPLAADFLRCMTANLQWVAEYVMASGLRPERPPRSLDGRFSFTAEFELHDLLELQQAAMAGGHPQQKQSPALYCGGYCWWTTLSASTRNNRFELYACCAPFSLFQEPFRAALQPATDLRFDFQGKTCLAEWRQTNQQRLQAVHTHWGGAAFWAPAGSPAALTTTAESPSSTGGGIGSGRRLAATARPDTARGLRAVSRQPSRLSVSSSTGLPSPAAAALTPLSAAATKLRPSSSLGRAGSGALSPAALGSNSTSGSVHSGSQLEPGYLCAADSGAMTARQLDTEGGQLQQLTMDQVIAEVRRSCPYSWGASLRVRVHLKLLG</sequence>
<dbReference type="EMBL" id="SIDB01000001">
    <property type="protein sequence ID" value="KAI3438807.1"/>
    <property type="molecule type" value="Genomic_DNA"/>
</dbReference>
<feature type="compositionally biased region" description="Low complexity" evidence="1">
    <location>
        <begin position="561"/>
        <end position="579"/>
    </location>
</feature>
<feature type="region of interest" description="Disordered" evidence="1">
    <location>
        <begin position="595"/>
        <end position="626"/>
    </location>
</feature>
<name>A0A9D4TZR4_CHLVU</name>
<feature type="region of interest" description="Disordered" evidence="1">
    <location>
        <begin position="525"/>
        <end position="579"/>
    </location>
</feature>
<proteinExistence type="predicted"/>
<keyword evidence="3" id="KW-1185">Reference proteome</keyword>
<protein>
    <submittedName>
        <fullName evidence="2">Uncharacterized protein</fullName>
    </submittedName>
</protein>
<dbReference type="OrthoDB" id="10572909at2759"/>
<feature type="region of interest" description="Disordered" evidence="1">
    <location>
        <begin position="157"/>
        <end position="189"/>
    </location>
</feature>
<accession>A0A9D4TZR4</accession>
<reference evidence="2" key="1">
    <citation type="journal article" date="2019" name="Plant J.">
        <title>Chlorella vulgaris genome assembly and annotation reveals the molecular basis for metabolic acclimation to high light conditions.</title>
        <authorList>
            <person name="Cecchin M."/>
            <person name="Marcolungo L."/>
            <person name="Rossato M."/>
            <person name="Girolomoni L."/>
            <person name="Cosentino E."/>
            <person name="Cuine S."/>
            <person name="Li-Beisson Y."/>
            <person name="Delledonne M."/>
            <person name="Ballottari M."/>
        </authorList>
    </citation>
    <scope>NUCLEOTIDE SEQUENCE</scope>
    <source>
        <strain evidence="2">211/11P</strain>
    </source>
</reference>
<reference evidence="2" key="2">
    <citation type="submission" date="2020-11" db="EMBL/GenBank/DDBJ databases">
        <authorList>
            <person name="Cecchin M."/>
            <person name="Marcolungo L."/>
            <person name="Rossato M."/>
            <person name="Girolomoni L."/>
            <person name="Cosentino E."/>
            <person name="Cuine S."/>
            <person name="Li-Beisson Y."/>
            <person name="Delledonne M."/>
            <person name="Ballottari M."/>
        </authorList>
    </citation>
    <scope>NUCLEOTIDE SEQUENCE</scope>
    <source>
        <strain evidence="2">211/11P</strain>
        <tissue evidence="2">Whole cell</tissue>
    </source>
</reference>
<dbReference type="Proteomes" id="UP001055712">
    <property type="component" value="Unassembled WGS sequence"/>
</dbReference>
<evidence type="ECO:0000313" key="3">
    <source>
        <dbReference type="Proteomes" id="UP001055712"/>
    </source>
</evidence>
<feature type="compositionally biased region" description="Low complexity" evidence="1">
    <location>
        <begin position="171"/>
        <end position="182"/>
    </location>
</feature>
<organism evidence="2 3">
    <name type="scientific">Chlorella vulgaris</name>
    <name type="common">Green alga</name>
    <dbReference type="NCBI Taxonomy" id="3077"/>
    <lineage>
        <taxon>Eukaryota</taxon>
        <taxon>Viridiplantae</taxon>
        <taxon>Chlorophyta</taxon>
        <taxon>core chlorophytes</taxon>
        <taxon>Trebouxiophyceae</taxon>
        <taxon>Chlorellales</taxon>
        <taxon>Chlorellaceae</taxon>
        <taxon>Chlorella clade</taxon>
        <taxon>Chlorella</taxon>
    </lineage>
</organism>
<evidence type="ECO:0000313" key="2">
    <source>
        <dbReference type="EMBL" id="KAI3438807.1"/>
    </source>
</evidence>
<comment type="caution">
    <text evidence="2">The sequence shown here is derived from an EMBL/GenBank/DDBJ whole genome shotgun (WGS) entry which is preliminary data.</text>
</comment>
<gene>
    <name evidence="2" type="ORF">D9Q98_001224</name>
</gene>